<dbReference type="Proteomes" id="UP000203420">
    <property type="component" value="Genome"/>
</dbReference>
<dbReference type="EMBL" id="KC979062">
    <property type="protein sequence ID" value="AHC72289.1"/>
    <property type="molecule type" value="Genomic_DNA"/>
</dbReference>
<accession>V9TPE2</accession>
<protein>
    <submittedName>
        <fullName evidence="1">U1 protein</fullName>
    </submittedName>
</protein>
<proteinExistence type="predicted"/>
<organism evidence="1 2">
    <name type="scientific">Pea yellow stunt virus</name>
    <dbReference type="NCBI Taxonomy" id="1436892"/>
    <lineage>
        <taxon>Viruses</taxon>
        <taxon>Monodnaviria</taxon>
        <taxon>Shotokuvirae</taxon>
        <taxon>Cressdnaviricota</taxon>
        <taxon>Arfiviricetes</taxon>
        <taxon>Mulpavirales</taxon>
        <taxon>Nanoviridae</taxon>
        <taxon>Nanovirus</taxon>
        <taxon>Nanovirus flavipisi</taxon>
    </lineage>
</organism>
<dbReference type="RefSeq" id="YP_008997801.1">
    <property type="nucleotide sequence ID" value="NC_023303.1"/>
</dbReference>
<sequence length="151" mass="17801">MVIGIKALLDTPLVDEATEEVIDSRRKLHEIICNDSRLIKKFQVINFKVDDLLSDMEDNVLMKWNFRLNYRYRKQLKIVLLGCRMEVRTTLKKASPSSIKSILQPRLNRICNDNHFMSINMFLCNITELLYTCKWITHIVDVHPICTLYDV</sequence>
<dbReference type="KEGG" id="vg:18158308"/>
<evidence type="ECO:0000313" key="1">
    <source>
        <dbReference type="EMBL" id="AHC72289.1"/>
    </source>
</evidence>
<gene>
    <name evidence="1" type="primary">U1</name>
</gene>
<dbReference type="OrthoDB" id="20145at10239"/>
<dbReference type="GeneID" id="18158308"/>
<evidence type="ECO:0000313" key="2">
    <source>
        <dbReference type="Proteomes" id="UP000203420"/>
    </source>
</evidence>
<keyword evidence="2" id="KW-1185">Reference proteome</keyword>
<reference evidence="2" key="1">
    <citation type="journal article" date="2014" name="J. Gen. Virol.">
        <title>Genome diversity and evidence of recombination and reassortment in nanoviruses from Europe.</title>
        <authorList>
            <person name="Grigoras I."/>
            <person name="Ginzo A.I."/>
            <person name="Martin D.P."/>
            <person name="Varsani A."/>
            <person name="Romero J."/>
            <person name="Mammadov A.Ch."/>
            <person name="Huseynova I.M."/>
            <person name="Aliyev J.A."/>
            <person name="Kheyr-Pour A."/>
            <person name="Huss H."/>
            <person name="Ziebell H."/>
            <person name="Timchenko T."/>
            <person name="Vetten H.J."/>
            <person name="Gronenborn B."/>
        </authorList>
    </citation>
    <scope>NUCLEOTIDE SEQUENCE [LARGE SCALE GENOMIC DNA]</scope>
</reference>
<name>V9TPE2_9VIRU</name>